<evidence type="ECO:0000256" key="1">
    <source>
        <dbReference type="ARBA" id="ARBA00004141"/>
    </source>
</evidence>
<evidence type="ECO:0000256" key="2">
    <source>
        <dbReference type="ARBA" id="ARBA00009916"/>
    </source>
</evidence>
<comment type="similarity">
    <text evidence="2">Belongs to the inorganic phosphate transporter (PiT) (TC 2.A.20) family.</text>
</comment>
<dbReference type="OrthoDB" id="260807at2759"/>
<evidence type="ECO:0000256" key="3">
    <source>
        <dbReference type="ARBA" id="ARBA00022448"/>
    </source>
</evidence>
<dbReference type="PANTHER" id="PTHR11101:SF80">
    <property type="entry name" value="PHOSPHATE TRANSPORTER"/>
    <property type="match status" value="1"/>
</dbReference>
<keyword evidence="5 8" id="KW-0812">Transmembrane</keyword>
<protein>
    <submittedName>
        <fullName evidence="10">Sodium-dependent phosphate transporter 1-A</fullName>
    </submittedName>
</protein>
<dbReference type="GO" id="GO:0005315">
    <property type="term" value="F:phosphate transmembrane transporter activity"/>
    <property type="evidence" value="ECO:0007669"/>
    <property type="project" value="InterPro"/>
</dbReference>
<comment type="caution">
    <text evidence="10">The sequence shown here is derived from an EMBL/GenBank/DDBJ whole genome shotgun (WGS) entry which is preliminary data.</text>
</comment>
<dbReference type="PROSITE" id="PS51257">
    <property type="entry name" value="PROKAR_LIPOPROTEIN"/>
    <property type="match status" value="1"/>
</dbReference>
<keyword evidence="3" id="KW-0813">Transport</keyword>
<comment type="subcellular location">
    <subcellularLocation>
        <location evidence="1">Membrane</location>
        <topology evidence="1">Multi-pass membrane protein</topology>
    </subcellularLocation>
</comment>
<keyword evidence="11" id="KW-1185">Reference proteome</keyword>
<sequence>MRGAILLTLVLAAVTSCHADTQGFDLTTSTTLAPASPGSASLADWHSSTLWIIIMGFILSFVLSFGVGANDVANVFGTSVGSKVLTLRQACAIATVAEILGAVLIGES</sequence>
<evidence type="ECO:0000256" key="9">
    <source>
        <dbReference type="SAM" id="SignalP"/>
    </source>
</evidence>
<dbReference type="GO" id="GO:0016020">
    <property type="term" value="C:membrane"/>
    <property type="evidence" value="ECO:0007669"/>
    <property type="project" value="UniProtKB-SubCell"/>
</dbReference>
<name>A0A8J5CJP3_CHIOP</name>
<organism evidence="10 11">
    <name type="scientific">Chionoecetes opilio</name>
    <name type="common">Atlantic snow crab</name>
    <name type="synonym">Cancer opilio</name>
    <dbReference type="NCBI Taxonomy" id="41210"/>
    <lineage>
        <taxon>Eukaryota</taxon>
        <taxon>Metazoa</taxon>
        <taxon>Ecdysozoa</taxon>
        <taxon>Arthropoda</taxon>
        <taxon>Crustacea</taxon>
        <taxon>Multicrustacea</taxon>
        <taxon>Malacostraca</taxon>
        <taxon>Eumalacostraca</taxon>
        <taxon>Eucarida</taxon>
        <taxon>Decapoda</taxon>
        <taxon>Pleocyemata</taxon>
        <taxon>Brachyura</taxon>
        <taxon>Eubrachyura</taxon>
        <taxon>Majoidea</taxon>
        <taxon>Majidae</taxon>
        <taxon>Chionoecetes</taxon>
    </lineage>
</organism>
<dbReference type="Proteomes" id="UP000770661">
    <property type="component" value="Unassembled WGS sequence"/>
</dbReference>
<keyword evidence="6 8" id="KW-1133">Transmembrane helix</keyword>
<keyword evidence="9" id="KW-0732">Signal</keyword>
<evidence type="ECO:0000256" key="6">
    <source>
        <dbReference type="ARBA" id="ARBA00022989"/>
    </source>
</evidence>
<dbReference type="PANTHER" id="PTHR11101">
    <property type="entry name" value="PHOSPHATE TRANSPORTER"/>
    <property type="match status" value="1"/>
</dbReference>
<accession>A0A8J5CJP3</accession>
<gene>
    <name evidence="10" type="primary">slc20a1a</name>
    <name evidence="10" type="ORF">GWK47_016350</name>
</gene>
<feature type="chain" id="PRO_5035171431" evidence="9">
    <location>
        <begin position="20"/>
        <end position="108"/>
    </location>
</feature>
<evidence type="ECO:0000313" key="11">
    <source>
        <dbReference type="Proteomes" id="UP000770661"/>
    </source>
</evidence>
<feature type="signal peptide" evidence="9">
    <location>
        <begin position="1"/>
        <end position="19"/>
    </location>
</feature>
<keyword evidence="7 8" id="KW-0472">Membrane</keyword>
<feature type="transmembrane region" description="Helical" evidence="8">
    <location>
        <begin position="50"/>
        <end position="73"/>
    </location>
</feature>
<dbReference type="EMBL" id="JACEEZ010021527">
    <property type="protein sequence ID" value="KAG0713385.1"/>
    <property type="molecule type" value="Genomic_DNA"/>
</dbReference>
<evidence type="ECO:0000256" key="7">
    <source>
        <dbReference type="ARBA" id="ARBA00023136"/>
    </source>
</evidence>
<evidence type="ECO:0000256" key="4">
    <source>
        <dbReference type="ARBA" id="ARBA00022592"/>
    </source>
</evidence>
<evidence type="ECO:0000256" key="5">
    <source>
        <dbReference type="ARBA" id="ARBA00022692"/>
    </source>
</evidence>
<feature type="transmembrane region" description="Helical" evidence="8">
    <location>
        <begin position="85"/>
        <end position="105"/>
    </location>
</feature>
<evidence type="ECO:0000256" key="8">
    <source>
        <dbReference type="SAM" id="Phobius"/>
    </source>
</evidence>
<dbReference type="Pfam" id="PF01384">
    <property type="entry name" value="PHO4"/>
    <property type="match status" value="1"/>
</dbReference>
<dbReference type="GO" id="GO:0035435">
    <property type="term" value="P:phosphate ion transmembrane transport"/>
    <property type="evidence" value="ECO:0007669"/>
    <property type="project" value="TreeGrafter"/>
</dbReference>
<keyword evidence="4" id="KW-0592">Phosphate transport</keyword>
<reference evidence="10" key="1">
    <citation type="submission" date="2020-07" db="EMBL/GenBank/DDBJ databases">
        <title>The High-quality genome of the commercially important snow crab, Chionoecetes opilio.</title>
        <authorList>
            <person name="Jeong J.-H."/>
            <person name="Ryu S."/>
        </authorList>
    </citation>
    <scope>NUCLEOTIDE SEQUENCE</scope>
    <source>
        <strain evidence="10">MADBK_172401_WGS</strain>
        <tissue evidence="10">Digestive gland</tissue>
    </source>
</reference>
<dbReference type="InterPro" id="IPR001204">
    <property type="entry name" value="Phos_transporter"/>
</dbReference>
<dbReference type="AlphaFoldDB" id="A0A8J5CJP3"/>
<evidence type="ECO:0000313" key="10">
    <source>
        <dbReference type="EMBL" id="KAG0713385.1"/>
    </source>
</evidence>
<proteinExistence type="inferred from homology"/>